<dbReference type="Proteomes" id="UP001156666">
    <property type="component" value="Unassembled WGS sequence"/>
</dbReference>
<feature type="domain" description="Methyltransferase type 11" evidence="1">
    <location>
        <begin position="75"/>
        <end position="194"/>
    </location>
</feature>
<reference evidence="2" key="1">
    <citation type="journal article" date="2014" name="Int. J. Syst. Evol. Microbiol.">
        <title>Complete genome sequence of Corynebacterium casei LMG S-19264T (=DSM 44701T), isolated from a smear-ripened cheese.</title>
        <authorList>
            <consortium name="US DOE Joint Genome Institute (JGI-PGF)"/>
            <person name="Walter F."/>
            <person name="Albersmeier A."/>
            <person name="Kalinowski J."/>
            <person name="Ruckert C."/>
        </authorList>
    </citation>
    <scope>NUCLEOTIDE SEQUENCE</scope>
    <source>
        <strain evidence="2">NBRC 108769</strain>
    </source>
</reference>
<protein>
    <recommendedName>
        <fullName evidence="1">Methyltransferase type 11 domain-containing protein</fullName>
    </recommendedName>
</protein>
<name>A0AA37SU06_9BACT</name>
<evidence type="ECO:0000259" key="1">
    <source>
        <dbReference type="Pfam" id="PF08241"/>
    </source>
</evidence>
<sequence>MSNSSLKLPPPLGYRKDIPLYYPKTEAEIKADNYEIYNPNVLRSCRNFYEGNYGKVLLEEVSKYLPTGNDQNIVELGCGSGYLLGNIARNNPDFRCFGFDYSYQMLKMAAQVFRNKKLGNSAIQALQNGMADMEIPNQNLSNIEFALSDACMTPLPDQSVDFCFSCFLWDRVADPNKLLEEKLRVLKPQGRIMIISPFNYLGSEGWKTWYPIDKIISKIEDRGLKIIHRRNFNIEEMLDLRRNRVVWEVESLVFEKY</sequence>
<dbReference type="RefSeq" id="WP_235291680.1">
    <property type="nucleotide sequence ID" value="NZ_BSOH01000014.1"/>
</dbReference>
<proteinExistence type="predicted"/>
<reference evidence="2" key="2">
    <citation type="submission" date="2023-01" db="EMBL/GenBank/DDBJ databases">
        <title>Draft genome sequence of Portibacter lacus strain NBRC 108769.</title>
        <authorList>
            <person name="Sun Q."/>
            <person name="Mori K."/>
        </authorList>
    </citation>
    <scope>NUCLEOTIDE SEQUENCE</scope>
    <source>
        <strain evidence="2">NBRC 108769</strain>
    </source>
</reference>
<evidence type="ECO:0000313" key="2">
    <source>
        <dbReference type="EMBL" id="GLR18005.1"/>
    </source>
</evidence>
<dbReference type="SUPFAM" id="SSF53335">
    <property type="entry name" value="S-adenosyl-L-methionine-dependent methyltransferases"/>
    <property type="match status" value="1"/>
</dbReference>
<dbReference type="InterPro" id="IPR029063">
    <property type="entry name" value="SAM-dependent_MTases_sf"/>
</dbReference>
<dbReference type="EMBL" id="BSOH01000014">
    <property type="protein sequence ID" value="GLR18005.1"/>
    <property type="molecule type" value="Genomic_DNA"/>
</dbReference>
<comment type="caution">
    <text evidence="2">The sequence shown here is derived from an EMBL/GenBank/DDBJ whole genome shotgun (WGS) entry which is preliminary data.</text>
</comment>
<dbReference type="Pfam" id="PF08241">
    <property type="entry name" value="Methyltransf_11"/>
    <property type="match status" value="1"/>
</dbReference>
<dbReference type="Gene3D" id="3.40.50.150">
    <property type="entry name" value="Vaccinia Virus protein VP39"/>
    <property type="match status" value="1"/>
</dbReference>
<evidence type="ECO:0000313" key="3">
    <source>
        <dbReference type="Proteomes" id="UP001156666"/>
    </source>
</evidence>
<dbReference type="AlphaFoldDB" id="A0AA37SU06"/>
<dbReference type="GO" id="GO:0008757">
    <property type="term" value="F:S-adenosylmethionine-dependent methyltransferase activity"/>
    <property type="evidence" value="ECO:0007669"/>
    <property type="project" value="InterPro"/>
</dbReference>
<dbReference type="CDD" id="cd02440">
    <property type="entry name" value="AdoMet_MTases"/>
    <property type="match status" value="1"/>
</dbReference>
<dbReference type="PANTHER" id="PTHR43591">
    <property type="entry name" value="METHYLTRANSFERASE"/>
    <property type="match status" value="1"/>
</dbReference>
<dbReference type="InterPro" id="IPR013216">
    <property type="entry name" value="Methyltransf_11"/>
</dbReference>
<keyword evidence="3" id="KW-1185">Reference proteome</keyword>
<gene>
    <name evidence="2" type="ORF">GCM10007940_26200</name>
</gene>
<accession>A0AA37SU06</accession>
<organism evidence="2 3">
    <name type="scientific">Portibacter lacus</name>
    <dbReference type="NCBI Taxonomy" id="1099794"/>
    <lineage>
        <taxon>Bacteria</taxon>
        <taxon>Pseudomonadati</taxon>
        <taxon>Bacteroidota</taxon>
        <taxon>Saprospiria</taxon>
        <taxon>Saprospirales</taxon>
        <taxon>Haliscomenobacteraceae</taxon>
        <taxon>Portibacter</taxon>
    </lineage>
</organism>